<protein>
    <recommendedName>
        <fullName evidence="5">Protein transport protein SEC1</fullName>
    </recommendedName>
</protein>
<gene>
    <name evidence="3" type="ORF">HPODL_03120</name>
</gene>
<evidence type="ECO:0000256" key="1">
    <source>
        <dbReference type="ARBA" id="ARBA00009884"/>
    </source>
</evidence>
<dbReference type="Pfam" id="PF00995">
    <property type="entry name" value="Sec1"/>
    <property type="match status" value="1"/>
</dbReference>
<evidence type="ECO:0008006" key="5">
    <source>
        <dbReference type="Google" id="ProtNLM"/>
    </source>
</evidence>
<dbReference type="HOGENOM" id="CLU_009210_1_0_1"/>
<evidence type="ECO:0000256" key="2">
    <source>
        <dbReference type="SAM" id="MobiDB-lite"/>
    </source>
</evidence>
<dbReference type="InterPro" id="IPR043154">
    <property type="entry name" value="Sec-1-like_dom1"/>
</dbReference>
<dbReference type="SUPFAM" id="SSF56815">
    <property type="entry name" value="Sec1/munc18-like (SM) proteins"/>
    <property type="match status" value="1"/>
</dbReference>
<dbReference type="EMBL" id="AEOI02000010">
    <property type="protein sequence ID" value="ESW96498.1"/>
    <property type="molecule type" value="Genomic_DNA"/>
</dbReference>
<dbReference type="GeneID" id="25772565"/>
<dbReference type="Gene3D" id="3.40.50.1910">
    <property type="match status" value="1"/>
</dbReference>
<dbReference type="PIRSF" id="PIRSF005715">
    <property type="entry name" value="VPS45_Sec1"/>
    <property type="match status" value="1"/>
</dbReference>
<dbReference type="RefSeq" id="XP_013932928.1">
    <property type="nucleotide sequence ID" value="XM_014077453.1"/>
</dbReference>
<dbReference type="InterPro" id="IPR001619">
    <property type="entry name" value="Sec1-like"/>
</dbReference>
<dbReference type="eggNOG" id="KOG1300">
    <property type="taxonomic scope" value="Eukaryota"/>
</dbReference>
<dbReference type="InterPro" id="IPR043127">
    <property type="entry name" value="Sec-1-like_dom3a"/>
</dbReference>
<dbReference type="Gene3D" id="3.90.830.10">
    <property type="entry name" value="Syntaxin Binding Protein 1, Chain A, domain 2"/>
    <property type="match status" value="1"/>
</dbReference>
<dbReference type="InterPro" id="IPR036045">
    <property type="entry name" value="Sec1-like_sf"/>
</dbReference>
<dbReference type="AlphaFoldDB" id="W1Q7W5"/>
<feature type="region of interest" description="Disordered" evidence="2">
    <location>
        <begin position="629"/>
        <end position="679"/>
    </location>
</feature>
<dbReference type="Gene3D" id="1.25.40.60">
    <property type="match status" value="1"/>
</dbReference>
<feature type="compositionally biased region" description="Low complexity" evidence="2">
    <location>
        <begin position="652"/>
        <end position="664"/>
    </location>
</feature>
<accession>W1Q7W5</accession>
<evidence type="ECO:0000313" key="4">
    <source>
        <dbReference type="Proteomes" id="UP000008673"/>
    </source>
</evidence>
<comment type="caution">
    <text evidence="3">The sequence shown here is derived from an EMBL/GenBank/DDBJ whole genome shotgun (WGS) entry which is preliminary data.</text>
</comment>
<dbReference type="Proteomes" id="UP000008673">
    <property type="component" value="Unassembled WGS sequence"/>
</dbReference>
<dbReference type="OrthoDB" id="2228at2759"/>
<dbReference type="Gene3D" id="3.40.50.2060">
    <property type="match status" value="1"/>
</dbReference>
<dbReference type="GO" id="GO:0016192">
    <property type="term" value="P:vesicle-mediated transport"/>
    <property type="evidence" value="ECO:0007669"/>
    <property type="project" value="InterPro"/>
</dbReference>
<keyword evidence="4" id="KW-1185">Reference proteome</keyword>
<organism evidence="3 4">
    <name type="scientific">Ogataea parapolymorpha (strain ATCC 26012 / BCRC 20466 / JCM 22074 / NRRL Y-7560 / DL-1)</name>
    <name type="common">Yeast</name>
    <name type="synonym">Hansenula polymorpha</name>
    <dbReference type="NCBI Taxonomy" id="871575"/>
    <lineage>
        <taxon>Eukaryota</taxon>
        <taxon>Fungi</taxon>
        <taxon>Dikarya</taxon>
        <taxon>Ascomycota</taxon>
        <taxon>Saccharomycotina</taxon>
        <taxon>Pichiomycetes</taxon>
        <taxon>Pichiales</taxon>
        <taxon>Pichiaceae</taxon>
        <taxon>Ogataea</taxon>
    </lineage>
</organism>
<reference evidence="3 4" key="1">
    <citation type="journal article" date="2013" name="BMC Genomics">
        <title>Genome sequence and analysis of methylotrophic yeast Hansenula polymorpha DL1.</title>
        <authorList>
            <person name="Ravin N.V."/>
            <person name="Eldarov M.A."/>
            <person name="Kadnikov V.V."/>
            <person name="Beletsky A.V."/>
            <person name="Schneider J."/>
            <person name="Mardanova E.S."/>
            <person name="Smekalova E.M."/>
            <person name="Zvereva M.I."/>
            <person name="Dontsova O.A."/>
            <person name="Mardanov A.V."/>
            <person name="Skryabin K.G."/>
        </authorList>
    </citation>
    <scope>NUCLEOTIDE SEQUENCE [LARGE SCALE GENOMIC DNA]</scope>
    <source>
        <strain evidence="4">ATCC 26012 / BCRC 20466 / JCM 22074 / NRRL Y-7560 / DL-1</strain>
    </source>
</reference>
<proteinExistence type="inferred from homology"/>
<comment type="similarity">
    <text evidence="1">Belongs to the STXBP/unc-18/SEC1 family.</text>
</comment>
<evidence type="ECO:0000313" key="3">
    <source>
        <dbReference type="EMBL" id="ESW96498.1"/>
    </source>
</evidence>
<dbReference type="STRING" id="871575.W1Q7W5"/>
<dbReference type="OMA" id="PFTRPHT"/>
<feature type="compositionally biased region" description="Polar residues" evidence="2">
    <location>
        <begin position="636"/>
        <end position="651"/>
    </location>
</feature>
<dbReference type="PANTHER" id="PTHR11679">
    <property type="entry name" value="VESICLE PROTEIN SORTING-ASSOCIATED"/>
    <property type="match status" value="1"/>
</dbReference>
<dbReference type="KEGG" id="opa:HPODL_03120"/>
<sequence>MSLFELQKAALIAKLKSHRSEFRHLITDHTTHPIIEKLLRDEVLNYVFTFYSIDDEKRSLNREQAIYILDPLVPYTIDCLLADFSAGCRYQSAVLCFMPGLTKTTYARLKANSNLMKACGNNFDSIDFLSLNPLESRVYVTNNHYSIPALYNPQHFGPDLNEYQVDKAVEAMMSACVLSNEYPIVRYYNSPVSRKIAYLFQQTLDEYYRKHQELSPVNSKTVFFITDRLMDLFAPFCHYKFYRSQIFDLMDTQIRKARGEYTYVYDYQIQTGEGIEKKHLVFDDEDPVYSRLQDLPIEDYTKSIIEQVNELKATEAKFSNLKYASDLSHAALNQADYLFSRQLVTGHFELINKIDKTFRDECILDCMVFESKCASNLNGNKEMYEPLTEELLELLANEKIDTGNKIRLLIVYTYYRGGIVESDLRKLCHFGLPDQSKTDSIVTLFKNFQHLGFNMLKSKPNDKPFRITSYFEIKDTPELTERYVPSLTNIVTRLAYGRLPEVYKETYSSDRDEDAPKDFPYVKGAPIDDDDVGQQFNAPVRNMPKWKSSKQSIDSTKEKLLIFVAGGLTHSELSTVTSLEAKLNKSIFIGTDELYSTWDLIGDLRLINDERKNFNFPLDEKFARKQVPQHLYERSAATQPNKSSAPGATPNSAQSRASSRSSSAHQLAQTTSSDSSRKRDKFFKKFKALNI</sequence>
<dbReference type="InterPro" id="IPR027482">
    <property type="entry name" value="Sec1-like_dom2"/>
</dbReference>
<name>W1Q7W5_OGAPD</name>